<keyword evidence="2" id="KW-1185">Reference proteome</keyword>
<evidence type="ECO:0000313" key="1">
    <source>
        <dbReference type="EMBL" id="API87800.1"/>
    </source>
</evidence>
<proteinExistence type="predicted"/>
<dbReference type="CDD" id="cd16441">
    <property type="entry name" value="beta_Kdo_transferase_KpsS"/>
    <property type="match status" value="1"/>
</dbReference>
<dbReference type="OrthoDB" id="9794206at2"/>
<dbReference type="GO" id="GO:0000271">
    <property type="term" value="P:polysaccharide biosynthetic process"/>
    <property type="evidence" value="ECO:0007669"/>
    <property type="project" value="InterPro"/>
</dbReference>
<dbReference type="STRING" id="573570.F7310_08405"/>
<protein>
    <submittedName>
        <fullName evidence="1">Capsular biosynthesis protein</fullName>
    </submittedName>
</protein>
<evidence type="ECO:0000313" key="2">
    <source>
        <dbReference type="Proteomes" id="UP000184222"/>
    </source>
</evidence>
<sequence>MHTKIPFKRSFLFLQGPISPFFNELAHELCREGYSRIYKLQLCNSDSLWWDFALIPYKGTLTNFEDFIGNTLRASNITDILLLGDCRPYHIKAIQVAKSMGINTWIFEEGYIRPNTITLEYNSGANNYSKTPKNREFYKSYKPLRKYPLIRVQNSLFTRLKWDLNYHVINILNFFYFRNYRHHRKAKIYREYIGWIRRFSKKEITTRFYLPKQLEYLKDKKFFLVPLQLSHDFQIIEHSRYSSTLEMIDEVINNFDQHTSSEIYLVFKIHPFDTLIVDSVKYIKKKLKKEKHLKKRVLVLDGGHLPTLIDQSKGVIVINSTVGLQSLSHGKPTKALGNAIYNFEGLTDMQPLENFWKNPKKPNPKLVHDFKKYLLDQNQFNGGFYSKHGISIAIPFVTQKILEVNL</sequence>
<reference evidence="1 2" key="1">
    <citation type="journal article" date="2016" name="Appl. Environ. Microbiol.">
        <title>Whole genome relationships among Francisella bacteria of diverse origin define new species and provide specific regions for detection.</title>
        <authorList>
            <person name="Challacombe J.F."/>
            <person name="Petersen J.M."/>
            <person name="Gallegos-Graves V."/>
            <person name="Hodge D."/>
            <person name="Pillai S."/>
            <person name="Kuske C.R."/>
        </authorList>
    </citation>
    <scope>NUCLEOTIDE SEQUENCE [LARGE SCALE GENOMIC DNA]</scope>
    <source>
        <strain evidence="2">TX07-7310</strain>
    </source>
</reference>
<dbReference type="InterPro" id="IPR007833">
    <property type="entry name" value="Capsule_polysaccharide_synth"/>
</dbReference>
<dbReference type="AlphaFoldDB" id="A0A1L4BVC7"/>
<name>A0A1L4BVC7_9GAMM</name>
<organism evidence="1 2">
    <name type="scientific">Francisella uliginis</name>
    <dbReference type="NCBI Taxonomy" id="573570"/>
    <lineage>
        <taxon>Bacteria</taxon>
        <taxon>Pseudomonadati</taxon>
        <taxon>Pseudomonadota</taxon>
        <taxon>Gammaproteobacteria</taxon>
        <taxon>Thiotrichales</taxon>
        <taxon>Francisellaceae</taxon>
        <taxon>Francisella</taxon>
    </lineage>
</organism>
<dbReference type="GO" id="GO:0015774">
    <property type="term" value="P:polysaccharide transport"/>
    <property type="evidence" value="ECO:0007669"/>
    <property type="project" value="InterPro"/>
</dbReference>
<gene>
    <name evidence="1" type="ORF">F7310_08405</name>
</gene>
<accession>A0A1L4BVC7</accession>
<dbReference type="EMBL" id="CP016796">
    <property type="protein sequence ID" value="API87800.1"/>
    <property type="molecule type" value="Genomic_DNA"/>
</dbReference>
<dbReference type="Pfam" id="PF05159">
    <property type="entry name" value="Capsule_synth"/>
    <property type="match status" value="1"/>
</dbReference>
<dbReference type="KEGG" id="frx:F7310_08405"/>
<dbReference type="Proteomes" id="UP000184222">
    <property type="component" value="Chromosome"/>
</dbReference>